<dbReference type="Proteomes" id="UP001592581">
    <property type="component" value="Unassembled WGS sequence"/>
</dbReference>
<reference evidence="1 2" key="1">
    <citation type="submission" date="2024-06" db="EMBL/GenBank/DDBJ databases">
        <authorList>
            <person name="Lee S.D."/>
        </authorList>
    </citation>
    <scope>NUCLEOTIDE SEQUENCE [LARGE SCALE GENOMIC DNA]</scope>
    <source>
        <strain evidence="1 2">N1-10</strain>
    </source>
</reference>
<evidence type="ECO:0000313" key="1">
    <source>
        <dbReference type="EMBL" id="MFC1439074.1"/>
    </source>
</evidence>
<sequence>MDITQREGAVMDLDQLSPVIALPVDDVTFGRLHALACFFCGTTTGPLVPAGHVYTGDGDGGRYGWPVVACPRHVADDPLRADRP</sequence>
<accession>A0ABV6XLE0</accession>
<dbReference type="EMBL" id="JBEUKS010000004">
    <property type="protein sequence ID" value="MFC1439074.1"/>
    <property type="molecule type" value="Genomic_DNA"/>
</dbReference>
<protein>
    <submittedName>
        <fullName evidence="1">Uncharacterized protein</fullName>
    </submittedName>
</protein>
<dbReference type="RefSeq" id="WP_380564586.1">
    <property type="nucleotide sequence ID" value="NZ_JBEUKS010000004.1"/>
</dbReference>
<proteinExistence type="predicted"/>
<name>A0ABV6XLE0_9ACTN</name>
<organism evidence="1 2">
    <name type="scientific">Streptacidiphilus jeojiensis</name>
    <dbReference type="NCBI Taxonomy" id="3229225"/>
    <lineage>
        <taxon>Bacteria</taxon>
        <taxon>Bacillati</taxon>
        <taxon>Actinomycetota</taxon>
        <taxon>Actinomycetes</taxon>
        <taxon>Kitasatosporales</taxon>
        <taxon>Streptomycetaceae</taxon>
        <taxon>Streptacidiphilus</taxon>
    </lineage>
</organism>
<evidence type="ECO:0000313" key="2">
    <source>
        <dbReference type="Proteomes" id="UP001592581"/>
    </source>
</evidence>
<keyword evidence="2" id="KW-1185">Reference proteome</keyword>
<comment type="caution">
    <text evidence="1">The sequence shown here is derived from an EMBL/GenBank/DDBJ whole genome shotgun (WGS) entry which is preliminary data.</text>
</comment>
<gene>
    <name evidence="1" type="ORF">ABUW04_12450</name>
</gene>